<keyword evidence="3 6" id="KW-0808">Transferase</keyword>
<keyword evidence="4" id="KW-0479">Metal-binding</keyword>
<dbReference type="PROSITE" id="PS00723">
    <property type="entry name" value="POLYPRENYL_SYNTHASE_1"/>
    <property type="match status" value="1"/>
</dbReference>
<dbReference type="Proteomes" id="UP001500506">
    <property type="component" value="Unassembled WGS sequence"/>
</dbReference>
<dbReference type="CDD" id="cd00685">
    <property type="entry name" value="Trans_IPPS_HT"/>
    <property type="match status" value="1"/>
</dbReference>
<dbReference type="InterPro" id="IPR033749">
    <property type="entry name" value="Polyprenyl_synt_CS"/>
</dbReference>
<organism evidence="7 8">
    <name type="scientific">Agromyces humatus</name>
    <dbReference type="NCBI Taxonomy" id="279573"/>
    <lineage>
        <taxon>Bacteria</taxon>
        <taxon>Bacillati</taxon>
        <taxon>Actinomycetota</taxon>
        <taxon>Actinomycetes</taxon>
        <taxon>Micrococcales</taxon>
        <taxon>Microbacteriaceae</taxon>
        <taxon>Agromyces</taxon>
    </lineage>
</organism>
<keyword evidence="5" id="KW-0460">Magnesium</keyword>
<comment type="cofactor">
    <cofactor evidence="1">
        <name>Mg(2+)</name>
        <dbReference type="ChEBI" id="CHEBI:18420"/>
    </cofactor>
</comment>
<dbReference type="InterPro" id="IPR000092">
    <property type="entry name" value="Polyprenyl_synt"/>
</dbReference>
<gene>
    <name evidence="7" type="ORF">GCM10009747_25870</name>
</gene>
<protein>
    <submittedName>
        <fullName evidence="7">Polyprenyl synthetase family protein</fullName>
    </submittedName>
</protein>
<dbReference type="SFLD" id="SFLDS00005">
    <property type="entry name" value="Isoprenoid_Synthase_Type_I"/>
    <property type="match status" value="1"/>
</dbReference>
<dbReference type="Pfam" id="PF00348">
    <property type="entry name" value="polyprenyl_synt"/>
    <property type="match status" value="1"/>
</dbReference>
<proteinExistence type="inferred from homology"/>
<evidence type="ECO:0000256" key="6">
    <source>
        <dbReference type="RuleBase" id="RU004466"/>
    </source>
</evidence>
<comment type="similarity">
    <text evidence="2 6">Belongs to the FPP/GGPP synthase family.</text>
</comment>
<comment type="caution">
    <text evidence="7">The sequence shown here is derived from an EMBL/GenBank/DDBJ whole genome shotgun (WGS) entry which is preliminary data.</text>
</comment>
<sequence length="360" mass="38130">MIGTTLDHAVDGRVGVVAAYLDAFFDERIDRAASLGDDYGRLWSAARDAAAGGKRIRPALLLAASEAFARVGVPNASQAAAVPLAAAFELLHTAFLMHDDVIDHDLVRRGVPNLGGRFALDGEARGLSTERAKEYGEASAILAGDLLISAAFRLVAGFEAPADVRHRLVSIVDECVFLAAAGEHDDVRQATGAAPGENDILTMIEHKTASYSFSAPLQAGAVIGGASPEAIDRLGEIGRHMGVVFQLRDDVLGVFGTASVTGKSVLGDLREGKETLLIAYARGHTAWERVSASFGQPGLDEPDAGRLRAAIEASGARARVERLIEARRDDALRALTTPLLPASLRDELTLTVHDSVERER</sequence>
<evidence type="ECO:0000256" key="2">
    <source>
        <dbReference type="ARBA" id="ARBA00006706"/>
    </source>
</evidence>
<name>A0ABP4X0E9_9MICO</name>
<accession>A0ABP4X0E9</accession>
<evidence type="ECO:0000256" key="1">
    <source>
        <dbReference type="ARBA" id="ARBA00001946"/>
    </source>
</evidence>
<dbReference type="Gene3D" id="1.10.600.10">
    <property type="entry name" value="Farnesyl Diphosphate Synthase"/>
    <property type="match status" value="1"/>
</dbReference>
<evidence type="ECO:0000256" key="4">
    <source>
        <dbReference type="ARBA" id="ARBA00022723"/>
    </source>
</evidence>
<dbReference type="PANTHER" id="PTHR12001:SF85">
    <property type="entry name" value="SHORT CHAIN ISOPRENYL DIPHOSPHATE SYNTHASE"/>
    <property type="match status" value="1"/>
</dbReference>
<dbReference type="PROSITE" id="PS00444">
    <property type="entry name" value="POLYPRENYL_SYNTHASE_2"/>
    <property type="match status" value="1"/>
</dbReference>
<evidence type="ECO:0000256" key="5">
    <source>
        <dbReference type="ARBA" id="ARBA00022842"/>
    </source>
</evidence>
<keyword evidence="8" id="KW-1185">Reference proteome</keyword>
<dbReference type="RefSeq" id="WP_232498755.1">
    <property type="nucleotide sequence ID" value="NZ_BAAANH010000005.1"/>
</dbReference>
<reference evidence="8" key="1">
    <citation type="journal article" date="2019" name="Int. J. Syst. Evol. Microbiol.">
        <title>The Global Catalogue of Microorganisms (GCM) 10K type strain sequencing project: providing services to taxonomists for standard genome sequencing and annotation.</title>
        <authorList>
            <consortium name="The Broad Institute Genomics Platform"/>
            <consortium name="The Broad Institute Genome Sequencing Center for Infectious Disease"/>
            <person name="Wu L."/>
            <person name="Ma J."/>
        </authorList>
    </citation>
    <scope>NUCLEOTIDE SEQUENCE [LARGE SCALE GENOMIC DNA]</scope>
    <source>
        <strain evidence="8">JCM 14319</strain>
    </source>
</reference>
<dbReference type="InterPro" id="IPR008949">
    <property type="entry name" value="Isoprenoid_synthase_dom_sf"/>
</dbReference>
<dbReference type="SUPFAM" id="SSF48576">
    <property type="entry name" value="Terpenoid synthases"/>
    <property type="match status" value="1"/>
</dbReference>
<evidence type="ECO:0000256" key="3">
    <source>
        <dbReference type="ARBA" id="ARBA00022679"/>
    </source>
</evidence>
<evidence type="ECO:0000313" key="8">
    <source>
        <dbReference type="Proteomes" id="UP001500506"/>
    </source>
</evidence>
<dbReference type="EMBL" id="BAAANH010000005">
    <property type="protein sequence ID" value="GAA1764780.1"/>
    <property type="molecule type" value="Genomic_DNA"/>
</dbReference>
<evidence type="ECO:0000313" key="7">
    <source>
        <dbReference type="EMBL" id="GAA1764780.1"/>
    </source>
</evidence>
<dbReference type="PANTHER" id="PTHR12001">
    <property type="entry name" value="GERANYLGERANYL PYROPHOSPHATE SYNTHASE"/>
    <property type="match status" value="1"/>
</dbReference>